<keyword evidence="1" id="KW-0175">Coiled coil</keyword>
<dbReference type="InterPro" id="IPR036322">
    <property type="entry name" value="WD40_repeat_dom_sf"/>
</dbReference>
<sequence>MSLPTILTPTYTGPAPRMKFKSPISLPAPLPAAQTAPFEDDNRWKLFLTTSTKVSVWDSQGCNAVFTSGSEGIVAAKRAKDGSVLAIADSQVVMLHRIEEGQDKSYRLKGTQRCRHLQYDHDSRSLFFTDSLHNSVQSYSLKENRVADAAKPHPSSITAFAISSDSNLVVSCSAEPPITQIHNRLMATTVSITPRCSTAPVVLCSFHPSRRTIFVLAFRDGVLAAYDYSKISGGSKAKKDGKIGIGQGGTKEIHAFQHLHDPSIYSSAGSAGITGVEFVPGYRSRAVTVGEDGRLFLVDFEMRDTLGSWHIAAPATSLTIRPITVKGKSTDEDDIGGCVIAIGTIHGKCYVYDEDGNKIGEQTVDSDGGKVLDVEWVSGDIHPLPSEDGDSHSPTSPRSHIKPPPSAGAQQPAGNRRNSATAENSRPTKEKDKPLKPKLDLKEDSNQWPEVQETAAQGYMTLFSPVKKRQKKPEKAASLAGTKTANVEKISDPKLRTIEKEDQRSVISAPLLWNESAKNQSRPGNTKEDHSPIKKSATKANDNKVATLLEQTPALGKTAPSLQPLLRSSGTGKDNPSLLTSHRITPVASDVIKTNDKTNDGKLLSQIRSIRAKVEGDKIARGNLAIFAPYMSSKIKTSAIIRSGGAAENRKAPVLSQEKPVDPRLRALDGNRADDRMDGSVDQTDRIPKTAPQEEDATLPGPVEPPKKDEDLPSPNQEDDAQSEASFDGDIWLVGDKPSTSRKRKNSNVDDFQPSSSFDSNGDRSSSRAGSSKSRKTVSWDDGLTSRDNITPANLLREFENPSSPRFAFSGDAPWPPVAKREGKHLASNATTPETSFASRKVLSSQKEDPTSGIPSSLDENSFHTPHGPVASLMEPAPRNALVEMQTMFKAEMRGLQAEMARGFQAQMRVLEDLRSEVRTVREENVKLRDQISELSAKDREKRP</sequence>
<evidence type="ECO:0000313" key="4">
    <source>
        <dbReference type="Proteomes" id="UP000277580"/>
    </source>
</evidence>
<dbReference type="STRING" id="1392247.A0A3N4KLD6"/>
<feature type="compositionally biased region" description="Basic and acidic residues" evidence="2">
    <location>
        <begin position="426"/>
        <end position="445"/>
    </location>
</feature>
<feature type="compositionally biased region" description="Polar residues" evidence="2">
    <location>
        <begin position="416"/>
        <end position="425"/>
    </location>
</feature>
<dbReference type="Proteomes" id="UP000277580">
    <property type="component" value="Unassembled WGS sequence"/>
</dbReference>
<organism evidence="3 4">
    <name type="scientific">Morchella conica CCBAS932</name>
    <dbReference type="NCBI Taxonomy" id="1392247"/>
    <lineage>
        <taxon>Eukaryota</taxon>
        <taxon>Fungi</taxon>
        <taxon>Dikarya</taxon>
        <taxon>Ascomycota</taxon>
        <taxon>Pezizomycotina</taxon>
        <taxon>Pezizomycetes</taxon>
        <taxon>Pezizales</taxon>
        <taxon>Morchellaceae</taxon>
        <taxon>Morchella</taxon>
    </lineage>
</organism>
<feature type="region of interest" description="Disordered" evidence="2">
    <location>
        <begin position="645"/>
        <end position="877"/>
    </location>
</feature>
<feature type="compositionally biased region" description="Polar residues" evidence="2">
    <location>
        <begin position="828"/>
        <end position="845"/>
    </location>
</feature>
<dbReference type="Gene3D" id="2.130.10.10">
    <property type="entry name" value="YVTN repeat-like/Quinoprotein amine dehydrogenase"/>
    <property type="match status" value="2"/>
</dbReference>
<dbReference type="OrthoDB" id="5362656at2759"/>
<dbReference type="EMBL" id="ML119136">
    <property type="protein sequence ID" value="RPB11377.1"/>
    <property type="molecule type" value="Genomic_DNA"/>
</dbReference>
<feature type="region of interest" description="Disordered" evidence="2">
    <location>
        <begin position="380"/>
        <end position="449"/>
    </location>
</feature>
<evidence type="ECO:0000256" key="1">
    <source>
        <dbReference type="SAM" id="Coils"/>
    </source>
</evidence>
<feature type="compositionally biased region" description="Basic and acidic residues" evidence="2">
    <location>
        <begin position="659"/>
        <end position="688"/>
    </location>
</feature>
<dbReference type="InParanoid" id="A0A3N4KLD6"/>
<feature type="compositionally biased region" description="Polar residues" evidence="2">
    <location>
        <begin position="566"/>
        <end position="582"/>
    </location>
</feature>
<feature type="coiled-coil region" evidence="1">
    <location>
        <begin position="904"/>
        <end position="938"/>
    </location>
</feature>
<accession>A0A3N4KLD6</accession>
<evidence type="ECO:0000256" key="2">
    <source>
        <dbReference type="SAM" id="MobiDB-lite"/>
    </source>
</evidence>
<feature type="region of interest" description="Disordered" evidence="2">
    <location>
        <begin position="556"/>
        <end position="582"/>
    </location>
</feature>
<gene>
    <name evidence="3" type="ORF">P167DRAFT_575390</name>
</gene>
<dbReference type="SUPFAM" id="SSF50978">
    <property type="entry name" value="WD40 repeat-like"/>
    <property type="match status" value="1"/>
</dbReference>
<proteinExistence type="predicted"/>
<dbReference type="AlphaFoldDB" id="A0A3N4KLD6"/>
<evidence type="ECO:0000313" key="3">
    <source>
        <dbReference type="EMBL" id="RPB11377.1"/>
    </source>
</evidence>
<reference evidence="3 4" key="1">
    <citation type="journal article" date="2018" name="Nat. Ecol. Evol.">
        <title>Pezizomycetes genomes reveal the molecular basis of ectomycorrhizal truffle lifestyle.</title>
        <authorList>
            <person name="Murat C."/>
            <person name="Payen T."/>
            <person name="Noel B."/>
            <person name="Kuo A."/>
            <person name="Morin E."/>
            <person name="Chen J."/>
            <person name="Kohler A."/>
            <person name="Krizsan K."/>
            <person name="Balestrini R."/>
            <person name="Da Silva C."/>
            <person name="Montanini B."/>
            <person name="Hainaut M."/>
            <person name="Levati E."/>
            <person name="Barry K.W."/>
            <person name="Belfiori B."/>
            <person name="Cichocki N."/>
            <person name="Clum A."/>
            <person name="Dockter R.B."/>
            <person name="Fauchery L."/>
            <person name="Guy J."/>
            <person name="Iotti M."/>
            <person name="Le Tacon F."/>
            <person name="Lindquist E.A."/>
            <person name="Lipzen A."/>
            <person name="Malagnac F."/>
            <person name="Mello A."/>
            <person name="Molinier V."/>
            <person name="Miyauchi S."/>
            <person name="Poulain J."/>
            <person name="Riccioni C."/>
            <person name="Rubini A."/>
            <person name="Sitrit Y."/>
            <person name="Splivallo R."/>
            <person name="Traeger S."/>
            <person name="Wang M."/>
            <person name="Zifcakova L."/>
            <person name="Wipf D."/>
            <person name="Zambonelli A."/>
            <person name="Paolocci F."/>
            <person name="Nowrousian M."/>
            <person name="Ottonello S."/>
            <person name="Baldrian P."/>
            <person name="Spatafora J.W."/>
            <person name="Henrissat B."/>
            <person name="Nagy L.G."/>
            <person name="Aury J.M."/>
            <person name="Wincker P."/>
            <person name="Grigoriev I.V."/>
            <person name="Bonfante P."/>
            <person name="Martin F.M."/>
        </authorList>
    </citation>
    <scope>NUCLEOTIDE SEQUENCE [LARGE SCALE GENOMIC DNA]</scope>
    <source>
        <strain evidence="3 4">CCBAS932</strain>
    </source>
</reference>
<keyword evidence="4" id="KW-1185">Reference proteome</keyword>
<feature type="region of interest" description="Disordered" evidence="2">
    <location>
        <begin position="501"/>
        <end position="542"/>
    </location>
</feature>
<name>A0A3N4KLD6_9PEZI</name>
<protein>
    <submittedName>
        <fullName evidence="3">WD40 repeat-like protein</fullName>
    </submittedName>
</protein>
<feature type="compositionally biased region" description="Polar residues" evidence="2">
    <location>
        <begin position="853"/>
        <end position="864"/>
    </location>
</feature>
<dbReference type="InterPro" id="IPR015943">
    <property type="entry name" value="WD40/YVTN_repeat-like_dom_sf"/>
</dbReference>